<organism evidence="2 3">
    <name type="scientific">Pleurodeles waltl</name>
    <name type="common">Iberian ribbed newt</name>
    <dbReference type="NCBI Taxonomy" id="8319"/>
    <lineage>
        <taxon>Eukaryota</taxon>
        <taxon>Metazoa</taxon>
        <taxon>Chordata</taxon>
        <taxon>Craniata</taxon>
        <taxon>Vertebrata</taxon>
        <taxon>Euteleostomi</taxon>
        <taxon>Amphibia</taxon>
        <taxon>Batrachia</taxon>
        <taxon>Caudata</taxon>
        <taxon>Salamandroidea</taxon>
        <taxon>Salamandridae</taxon>
        <taxon>Pleurodelinae</taxon>
        <taxon>Pleurodeles</taxon>
    </lineage>
</organism>
<accession>A0AAV7VI04</accession>
<comment type="caution">
    <text evidence="2">The sequence shown here is derived from an EMBL/GenBank/DDBJ whole genome shotgun (WGS) entry which is preliminary data.</text>
</comment>
<keyword evidence="3" id="KW-1185">Reference proteome</keyword>
<dbReference type="Proteomes" id="UP001066276">
    <property type="component" value="Chromosome 2_1"/>
</dbReference>
<protein>
    <submittedName>
        <fullName evidence="2">Uncharacterized protein</fullName>
    </submittedName>
</protein>
<feature type="compositionally biased region" description="Polar residues" evidence="1">
    <location>
        <begin position="326"/>
        <end position="336"/>
    </location>
</feature>
<evidence type="ECO:0000313" key="2">
    <source>
        <dbReference type="EMBL" id="KAJ1200526.1"/>
    </source>
</evidence>
<name>A0AAV7VI04_PLEWA</name>
<sequence length="519" mass="57411">MAKSRVGPEPFYLHLKDQGARWCRRSGEAWKPRPPEPSTKPLLPPPSLRNAVLQQRGFPLSEEPSHCRLDKGLLLLPHRRTWGHGGSWLFGLLGDRRDAIRRGQHSALSRLNRVQSKDSELPRVLLRSVIERTISDVLIAVAGVTRFIRLLSYAVITNMAPKTIRNLGDKSGGAKTTRIGKDKGEAAGANKCLTSITGKAAGNNVSGSLRDAKTETEDSNKEISEKIPSLSGLRQSQIQQSDQNEESELQNKEGAIKASGPALEKDDLTIPLGNGKKWDKVVGKDPQLMDWGKDCSDKFYSLTEESDLSSVDRSFSESEGSETSEAGNKSPSNELTVRQYRQWKMVRIRPGSQEGVENAASMSDRTLKWDYSGIGLIDIPTSGSQGLVNEKTDIGASAGSPGNAFTMGTEAGILQSIYNSIKEQQTETRIESRRARIAAKRLQGTVRKVAKSCTEIEAKLCSMEERIVAVEEDVDTLKEQNAERDGQLTDVMWKMEDLENRQRRNNLRFFGHTGGARRK</sequence>
<evidence type="ECO:0000313" key="3">
    <source>
        <dbReference type="Proteomes" id="UP001066276"/>
    </source>
</evidence>
<feature type="compositionally biased region" description="Basic and acidic residues" evidence="1">
    <location>
        <begin position="25"/>
        <end position="34"/>
    </location>
</feature>
<feature type="region of interest" description="Disordered" evidence="1">
    <location>
        <begin position="204"/>
        <end position="271"/>
    </location>
</feature>
<dbReference type="EMBL" id="JANPWB010000003">
    <property type="protein sequence ID" value="KAJ1200526.1"/>
    <property type="molecule type" value="Genomic_DNA"/>
</dbReference>
<feature type="region of interest" description="Disordered" evidence="1">
    <location>
        <begin position="309"/>
        <end position="336"/>
    </location>
</feature>
<gene>
    <name evidence="2" type="ORF">NDU88_004349</name>
</gene>
<proteinExistence type="predicted"/>
<feature type="region of interest" description="Disordered" evidence="1">
    <location>
        <begin position="25"/>
        <end position="47"/>
    </location>
</feature>
<reference evidence="2" key="1">
    <citation type="journal article" date="2022" name="bioRxiv">
        <title>Sequencing and chromosome-scale assembly of the giantPleurodeles waltlgenome.</title>
        <authorList>
            <person name="Brown T."/>
            <person name="Elewa A."/>
            <person name="Iarovenko S."/>
            <person name="Subramanian E."/>
            <person name="Araus A.J."/>
            <person name="Petzold A."/>
            <person name="Susuki M."/>
            <person name="Suzuki K.-i.T."/>
            <person name="Hayashi T."/>
            <person name="Toyoda A."/>
            <person name="Oliveira C."/>
            <person name="Osipova E."/>
            <person name="Leigh N.D."/>
            <person name="Simon A."/>
            <person name="Yun M.H."/>
        </authorList>
    </citation>
    <scope>NUCLEOTIDE SEQUENCE</scope>
    <source>
        <strain evidence="2">20211129_DDA</strain>
        <tissue evidence="2">Liver</tissue>
    </source>
</reference>
<feature type="compositionally biased region" description="Basic and acidic residues" evidence="1">
    <location>
        <begin position="210"/>
        <end position="225"/>
    </location>
</feature>
<feature type="compositionally biased region" description="Polar residues" evidence="1">
    <location>
        <begin position="232"/>
        <end position="242"/>
    </location>
</feature>
<feature type="compositionally biased region" description="Pro residues" evidence="1">
    <location>
        <begin position="35"/>
        <end position="47"/>
    </location>
</feature>
<evidence type="ECO:0000256" key="1">
    <source>
        <dbReference type="SAM" id="MobiDB-lite"/>
    </source>
</evidence>
<dbReference type="AlphaFoldDB" id="A0AAV7VI04"/>